<keyword evidence="9" id="KW-1185">Reference proteome</keyword>
<feature type="domain" description="Large ribosomal subunit protein uL24 C-terminal" evidence="7">
    <location>
        <begin position="41"/>
        <end position="102"/>
    </location>
</feature>
<dbReference type="GO" id="GO:0019843">
    <property type="term" value="F:rRNA binding"/>
    <property type="evidence" value="ECO:0007669"/>
    <property type="project" value="UniProtKB-UniRule"/>
</dbReference>
<feature type="compositionally biased region" description="Basic and acidic residues" evidence="6">
    <location>
        <begin position="75"/>
        <end position="90"/>
    </location>
</feature>
<feature type="region of interest" description="Disordered" evidence="6">
    <location>
        <begin position="39"/>
        <end position="61"/>
    </location>
</feature>
<accession>A0A098S526</accession>
<protein>
    <recommendedName>
        <fullName evidence="4 5">Large ribosomal subunit protein uL24</fullName>
    </recommendedName>
</protein>
<dbReference type="AlphaFoldDB" id="A0A098S526"/>
<dbReference type="InterPro" id="IPR008991">
    <property type="entry name" value="Translation_prot_SH3-like_sf"/>
</dbReference>
<feature type="region of interest" description="Disordered" evidence="6">
    <location>
        <begin position="73"/>
        <end position="103"/>
    </location>
</feature>
<dbReference type="InterPro" id="IPR014722">
    <property type="entry name" value="Rib_uL2_dom2"/>
</dbReference>
<evidence type="ECO:0000256" key="6">
    <source>
        <dbReference type="SAM" id="MobiDB-lite"/>
    </source>
</evidence>
<comment type="similarity">
    <text evidence="1 5">Belongs to the universal ribosomal protein uL24 family.</text>
</comment>
<dbReference type="InterPro" id="IPR057264">
    <property type="entry name" value="Ribosomal_uL24_C"/>
</dbReference>
<keyword evidence="3 5" id="KW-0687">Ribonucleoprotein</keyword>
<dbReference type="SUPFAM" id="SSF50104">
    <property type="entry name" value="Translation proteins SH3-like domain"/>
    <property type="match status" value="1"/>
</dbReference>
<proteinExistence type="inferred from homology"/>
<dbReference type="STRING" id="1524460.IX84_14630"/>
<organism evidence="8 9">
    <name type="scientific">Phaeodactylibacter xiamenensis</name>
    <dbReference type="NCBI Taxonomy" id="1524460"/>
    <lineage>
        <taxon>Bacteria</taxon>
        <taxon>Pseudomonadati</taxon>
        <taxon>Bacteroidota</taxon>
        <taxon>Saprospiria</taxon>
        <taxon>Saprospirales</taxon>
        <taxon>Haliscomenobacteraceae</taxon>
        <taxon>Phaeodactylibacter</taxon>
    </lineage>
</organism>
<evidence type="ECO:0000313" key="8">
    <source>
        <dbReference type="EMBL" id="KGE87449.1"/>
    </source>
</evidence>
<evidence type="ECO:0000256" key="3">
    <source>
        <dbReference type="ARBA" id="ARBA00023274"/>
    </source>
</evidence>
<keyword evidence="2 5" id="KW-0689">Ribosomal protein</keyword>
<dbReference type="EMBL" id="JPOS01000035">
    <property type="protein sequence ID" value="KGE87449.1"/>
    <property type="molecule type" value="Genomic_DNA"/>
</dbReference>
<dbReference type="GO" id="GO:1990904">
    <property type="term" value="C:ribonucleoprotein complex"/>
    <property type="evidence" value="ECO:0007669"/>
    <property type="project" value="UniProtKB-KW"/>
</dbReference>
<evidence type="ECO:0000256" key="2">
    <source>
        <dbReference type="ARBA" id="ARBA00022980"/>
    </source>
</evidence>
<dbReference type="Proteomes" id="UP000029736">
    <property type="component" value="Unassembled WGS sequence"/>
</dbReference>
<keyword evidence="5" id="KW-0694">RNA-binding</keyword>
<dbReference type="CDD" id="cd06089">
    <property type="entry name" value="KOW_RPL26"/>
    <property type="match status" value="1"/>
</dbReference>
<comment type="function">
    <text evidence="5">One of two assembly initiator proteins, it binds directly to the 5'-end of the 23S rRNA, where it nucleates assembly of the 50S subunit.</text>
</comment>
<gene>
    <name evidence="5" type="primary">rplX</name>
    <name evidence="8" type="ORF">IX84_14630</name>
</gene>
<dbReference type="HAMAP" id="MF_01326_B">
    <property type="entry name" value="Ribosomal_uL24_B"/>
    <property type="match status" value="1"/>
</dbReference>
<evidence type="ECO:0000259" key="7">
    <source>
        <dbReference type="Pfam" id="PF17136"/>
    </source>
</evidence>
<dbReference type="OrthoDB" id="9807419at2"/>
<keyword evidence="5" id="KW-0699">rRNA-binding</keyword>
<evidence type="ECO:0000313" key="9">
    <source>
        <dbReference type="Proteomes" id="UP000029736"/>
    </source>
</evidence>
<evidence type="ECO:0000256" key="5">
    <source>
        <dbReference type="HAMAP-Rule" id="MF_01326"/>
    </source>
</evidence>
<dbReference type="NCBIfam" id="TIGR01079">
    <property type="entry name" value="rplX_bact"/>
    <property type="match status" value="1"/>
</dbReference>
<dbReference type="GO" id="GO:0003735">
    <property type="term" value="F:structural constituent of ribosome"/>
    <property type="evidence" value="ECO:0007669"/>
    <property type="project" value="InterPro"/>
</dbReference>
<reference evidence="8 9" key="1">
    <citation type="journal article" date="2014" name="Int. J. Syst. Evol. Microbiol.">
        <title>Phaeodactylibacter xiamenensis gen. nov., sp. nov., a member of the family Saprospiraceae isolated from the marine alga Phaeodactylum tricornutum.</title>
        <authorList>
            <person name="Chen Z.Jr."/>
            <person name="Lei X."/>
            <person name="Lai Q."/>
            <person name="Li Y."/>
            <person name="Zhang B."/>
            <person name="Zhang J."/>
            <person name="Zhang H."/>
            <person name="Yang L."/>
            <person name="Zheng W."/>
            <person name="Tian Y."/>
            <person name="Yu Z."/>
            <person name="Xu H.Jr."/>
            <person name="Zheng T."/>
        </authorList>
    </citation>
    <scope>NUCLEOTIDE SEQUENCE [LARGE SCALE GENOMIC DNA]</scope>
    <source>
        <strain evidence="8 9">KD52</strain>
    </source>
</reference>
<evidence type="ECO:0000256" key="1">
    <source>
        <dbReference type="ARBA" id="ARBA00010618"/>
    </source>
</evidence>
<dbReference type="PANTHER" id="PTHR12903">
    <property type="entry name" value="MITOCHONDRIAL RIBOSOMAL PROTEIN L24"/>
    <property type="match status" value="1"/>
</dbReference>
<dbReference type="InterPro" id="IPR041988">
    <property type="entry name" value="Ribosomal_uL24_KOW"/>
</dbReference>
<sequence>MKIKKGDRVVVIAGAHKDRDTVREVLEVLPKENRAIVEDTNMVKKHTRPTQDNPGGINEVPAPIHISNLMLVDPKSGEPTRVGRKEENGKLVRYSKKSGEIIK</sequence>
<comment type="subunit">
    <text evidence="5">Part of the 50S ribosomal subunit.</text>
</comment>
<dbReference type="GO" id="GO:0006412">
    <property type="term" value="P:translation"/>
    <property type="evidence" value="ECO:0007669"/>
    <property type="project" value="UniProtKB-UniRule"/>
</dbReference>
<comment type="function">
    <text evidence="5">One of the proteins that surrounds the polypeptide exit tunnel on the outside of the subunit.</text>
</comment>
<dbReference type="GO" id="GO:0005840">
    <property type="term" value="C:ribosome"/>
    <property type="evidence" value="ECO:0007669"/>
    <property type="project" value="UniProtKB-KW"/>
</dbReference>
<dbReference type="InterPro" id="IPR003256">
    <property type="entry name" value="Ribosomal_uL24"/>
</dbReference>
<evidence type="ECO:0000256" key="4">
    <source>
        <dbReference type="ARBA" id="ARBA00035206"/>
    </source>
</evidence>
<comment type="caution">
    <text evidence="8">The sequence shown here is derived from an EMBL/GenBank/DDBJ whole genome shotgun (WGS) entry which is preliminary data.</text>
</comment>
<dbReference type="Gene3D" id="2.30.30.30">
    <property type="match status" value="1"/>
</dbReference>
<name>A0A098S526_9BACT</name>
<dbReference type="Pfam" id="PF17136">
    <property type="entry name" value="ribosomal_L24"/>
    <property type="match status" value="1"/>
</dbReference>